<gene>
    <name evidence="1" type="ORF">J6I44_04895</name>
</gene>
<proteinExistence type="predicted"/>
<dbReference type="EMBL" id="JAGGJA010000003">
    <property type="protein sequence ID" value="MCW9706175.1"/>
    <property type="molecule type" value="Genomic_DNA"/>
</dbReference>
<reference evidence="1 2" key="1">
    <citation type="submission" date="2021-03" db="EMBL/GenBank/DDBJ databases">
        <title>Aliifodinibius sp. nov., a new bacterium isolated from saline soil.</title>
        <authorList>
            <person name="Galisteo C."/>
            <person name="De La Haba R."/>
            <person name="Sanchez-Porro C."/>
            <person name="Ventosa A."/>
        </authorList>
    </citation>
    <scope>NUCLEOTIDE SEQUENCE [LARGE SCALE GENOMIC DNA]</scope>
    <source>
        <strain evidence="1 2">1BSP15-2V2</strain>
    </source>
</reference>
<protein>
    <recommendedName>
        <fullName evidence="3">TolB-like 6-blade propeller-like</fullName>
    </recommendedName>
</protein>
<comment type="caution">
    <text evidence="1">The sequence shown here is derived from an EMBL/GenBank/DDBJ whole genome shotgun (WGS) entry which is preliminary data.</text>
</comment>
<accession>A0ABT3PJQ6</accession>
<dbReference type="Proteomes" id="UP001207918">
    <property type="component" value="Unassembled WGS sequence"/>
</dbReference>
<dbReference type="RefSeq" id="WP_265764877.1">
    <property type="nucleotide sequence ID" value="NZ_JAGGJA010000003.1"/>
</dbReference>
<keyword evidence="2" id="KW-1185">Reference proteome</keyword>
<name>A0ABT3PJQ6_9BACT</name>
<evidence type="ECO:0000313" key="2">
    <source>
        <dbReference type="Proteomes" id="UP001207918"/>
    </source>
</evidence>
<sequence length="345" mass="38716">MRIILLLIIGLSTIQSGICQELEEVYSYHENIYTPSAFYVLGEDTILTVELGNGDAVLSLHDIKNKKVIATRRSGRGPGELSQNGLKYISKMGTDSIWVWDVGQRKGIIFDNKLNYVADVVAEDQAISAALILTDTTVVAKKAFNDESVAALYPLRNNRIGSKVMSRIRINNFESLRPIAENPLLNQGPMFADRDAVYMGFYFGSMVPMLSTEGKADTLSVPYDLPFPEVEYEKGYAAPDHGKYPEATLDISTDDQHIYILFSGKKFDAGPFRQLANAMTGKLAEEIEKSDNTKEILVIDKNSKNFIKSLNLPVMSKRISVHNNSLYTLSYRDKRYSIIKYRLNI</sequence>
<evidence type="ECO:0008006" key="3">
    <source>
        <dbReference type="Google" id="ProtNLM"/>
    </source>
</evidence>
<evidence type="ECO:0000313" key="1">
    <source>
        <dbReference type="EMBL" id="MCW9706175.1"/>
    </source>
</evidence>
<organism evidence="1 2">
    <name type="scientific">Fodinibius salsisoli</name>
    <dbReference type="NCBI Taxonomy" id="2820877"/>
    <lineage>
        <taxon>Bacteria</taxon>
        <taxon>Pseudomonadati</taxon>
        <taxon>Balneolota</taxon>
        <taxon>Balneolia</taxon>
        <taxon>Balneolales</taxon>
        <taxon>Balneolaceae</taxon>
        <taxon>Fodinibius</taxon>
    </lineage>
</organism>